<gene>
    <name evidence="10" type="ORF">BN1723_016121</name>
</gene>
<proteinExistence type="inferred from homology"/>
<evidence type="ECO:0000256" key="3">
    <source>
        <dbReference type="ARBA" id="ARBA00022729"/>
    </source>
</evidence>
<evidence type="ECO:0000256" key="4">
    <source>
        <dbReference type="ARBA" id="ARBA00022801"/>
    </source>
</evidence>
<protein>
    <recommendedName>
        <fullName evidence="12">Peptidase S8/S53 domain-containing protein</fullName>
    </recommendedName>
</protein>
<keyword evidence="2" id="KW-0645">Protease</keyword>
<dbReference type="InterPro" id="IPR022398">
    <property type="entry name" value="Peptidase_S8_His-AS"/>
</dbReference>
<dbReference type="InterPro" id="IPR036852">
    <property type="entry name" value="Peptidase_S8/S53_dom_sf"/>
</dbReference>
<dbReference type="InterPro" id="IPR000209">
    <property type="entry name" value="Peptidase_S8/S53_dom"/>
</dbReference>
<keyword evidence="5" id="KW-0720">Serine protease</keyword>
<accession>A0A0G4N9M9</accession>
<evidence type="ECO:0000313" key="10">
    <source>
        <dbReference type="EMBL" id="CRK43163.1"/>
    </source>
</evidence>
<dbReference type="InterPro" id="IPR015500">
    <property type="entry name" value="Peptidase_S8_subtilisin-rel"/>
</dbReference>
<dbReference type="InterPro" id="IPR050131">
    <property type="entry name" value="Peptidase_S8_subtilisin-like"/>
</dbReference>
<feature type="compositionally biased region" description="Polar residues" evidence="7">
    <location>
        <begin position="30"/>
        <end position="39"/>
    </location>
</feature>
<dbReference type="Pfam" id="PF00082">
    <property type="entry name" value="Peptidase_S8"/>
    <property type="match status" value="1"/>
</dbReference>
<dbReference type="InterPro" id="IPR034187">
    <property type="entry name" value="Peptidases_S8_5"/>
</dbReference>
<feature type="region of interest" description="Disordered" evidence="7">
    <location>
        <begin position="652"/>
        <end position="677"/>
    </location>
</feature>
<feature type="domain" description="Peptidase S8/S53" evidence="8">
    <location>
        <begin position="699"/>
        <end position="930"/>
    </location>
</feature>
<dbReference type="CDD" id="cd07489">
    <property type="entry name" value="Peptidases_S8_5"/>
    <property type="match status" value="1"/>
</dbReference>
<comment type="caution">
    <text evidence="6">Lacks conserved residue(s) required for the propagation of feature annotation.</text>
</comment>
<keyword evidence="3" id="KW-0732">Signal</keyword>
<dbReference type="Pfam" id="PF06280">
    <property type="entry name" value="fn3_5"/>
    <property type="match status" value="1"/>
</dbReference>
<dbReference type="EMBL" id="CVQI01033096">
    <property type="protein sequence ID" value="CRK43163.1"/>
    <property type="molecule type" value="Genomic_DNA"/>
</dbReference>
<dbReference type="PROSITE" id="PS00137">
    <property type="entry name" value="SUBTILASE_HIS"/>
    <property type="match status" value="1"/>
</dbReference>
<evidence type="ECO:0000313" key="11">
    <source>
        <dbReference type="Proteomes" id="UP000045706"/>
    </source>
</evidence>
<dbReference type="Gene3D" id="2.60.40.1710">
    <property type="entry name" value="Subtilisin-like superfamily"/>
    <property type="match status" value="1"/>
</dbReference>
<feature type="domain" description="C5a peptidase/Subtilisin-like protease SBT2-like Fn3-like" evidence="9">
    <location>
        <begin position="1116"/>
        <end position="1232"/>
    </location>
</feature>
<evidence type="ECO:0000256" key="2">
    <source>
        <dbReference type="ARBA" id="ARBA00022670"/>
    </source>
</evidence>
<feature type="region of interest" description="Disordered" evidence="7">
    <location>
        <begin position="1"/>
        <end position="39"/>
    </location>
</feature>
<evidence type="ECO:0000256" key="5">
    <source>
        <dbReference type="ARBA" id="ARBA00022825"/>
    </source>
</evidence>
<dbReference type="GO" id="GO:0006508">
    <property type="term" value="P:proteolysis"/>
    <property type="evidence" value="ECO:0007669"/>
    <property type="project" value="UniProtKB-KW"/>
</dbReference>
<dbReference type="Gene3D" id="3.40.50.200">
    <property type="entry name" value="Peptidase S8/S53 domain"/>
    <property type="match status" value="1"/>
</dbReference>
<dbReference type="PRINTS" id="PR00723">
    <property type="entry name" value="SUBTILISIN"/>
</dbReference>
<evidence type="ECO:0000256" key="6">
    <source>
        <dbReference type="PROSITE-ProRule" id="PRU01240"/>
    </source>
</evidence>
<evidence type="ECO:0008006" key="12">
    <source>
        <dbReference type="Google" id="ProtNLM"/>
    </source>
</evidence>
<dbReference type="CDD" id="cd12148">
    <property type="entry name" value="fungal_TF_MHR"/>
    <property type="match status" value="1"/>
</dbReference>
<dbReference type="PROSITE" id="PS51892">
    <property type="entry name" value="SUBTILASE"/>
    <property type="match status" value="1"/>
</dbReference>
<evidence type="ECO:0000259" key="8">
    <source>
        <dbReference type="Pfam" id="PF00082"/>
    </source>
</evidence>
<sequence>SSTLRHRTRDEAATTSPASSSNAPSILQPAASSPFGSQHAVSSPSVADINSQASPAVVSGGLEFHGLCSRSLVLSILTDWSRFVWPLASLLHKKRFLRRVLQREDERNPTFCALVLSTCAVTVTTLRRNSFHKYRGVTVAKCIGLIEQGQMLQRPAAYTLDWCISCYNVASSLHALDGEAELRVYQAIKDAMAGVQWLLFCDGERETRSLHGREMLKRLYWLMSMWQLAAELRGEPYLSYLPCRSFALILETIRPLPLSDAELGVPEPDVDIPSLWPGLEETWMRDDKQYMTGLNSLIDIMLVWEDAKVYMTHKSPTDTLREGMARIQAVLDNLIPELRWSGGLARYPQPCRSHEAQTVNILITSLYLRSNLVQNLGQIPGITHQGIVSDVLEILQHISEEVQEASGFSLVKKVRDIGAAYLQELRVTGDGTMQTVNESAQRTVNTLLARLERLDSGSRERTFKQKYPFTDIPAAFTTQSRSSMFAIGQQPKPPRPDSCRKDMTGVMPSHSVVRTFDHPETFAMRFSQCAPLLLGTLASAVGVLADTPDASTTAPAADAESTSNIIAGAYIVELDDASPDAESLYKDLRADGLEVKPSMDLKFRLFNGVSFRVESPDAVGADALTAQIAAKGAVKALWPVRGIRFPKFNPASVRPHKLPASTPQQQKHQRRALGDGDGDAFTPHLMTQVDKLRAEGFTGKGLHIGIVDTGVDYRHPALGNGCFGHEGCLVTKGWDFAGDEFDEGGNLKPDNDPIDTCQGHGTHVSGIVAAQANELGFTGAAPDAPLGVYKTSGCAGFATSELLVAGIYRAHDEGADVVSLSAGDDSGFSSDAAADAVSRLAAAGVPVTVATGNSGGLGLWNAASPASGREVAAIGSVDNTKLPTIMTRGEFTNGTGSHGFGWLEGNPILQTNTTVRLWAPAANASDLTTYACTSVPADLPDLNGLAILLPFTVNCNSDNQAANLVTKGGKHIIYYPESDARLAATYVYTKGIEGVFVVSPAQAAAWLKALRAGQQIDVTMTPVESARIWAEDLSNGPGAGLTSGFTSWGPVGQARKTLNAQALRNVLSSTAKPLPWFDGKTTHDDVLAPVPQQGAGLVQAYDAAHATTLVDTSSFSFNDTDNFTPKRTFTLENTAAEAVTYTFGHAKAATAYSFSADDMLTIARFPPPTADAWASIAFESDTVTVPAGASAKVTFTLTPPAGLDAGRLPVYSGYITITPSSPGAARLTLPYVGLAGSLHDFPPFHNQRVAHTGVYLSSTETHFLIPVAANRTFTIPRPGSTWAPSVLPKMIAIPTIGTPELHVDLVPLHNGSDSGSDSGNATTKPWLGYTIVGSLPRTPLYYAPTIGYTHNFDGRLADGTVAPEGAYKFVASALRIHGDRDNKDDWVVVESVPFVLKYLS</sequence>
<dbReference type="GO" id="GO:0016020">
    <property type="term" value="C:membrane"/>
    <property type="evidence" value="ECO:0007669"/>
    <property type="project" value="InterPro"/>
</dbReference>
<comment type="similarity">
    <text evidence="1 6">Belongs to the peptidase S8 family.</text>
</comment>
<evidence type="ECO:0000259" key="9">
    <source>
        <dbReference type="Pfam" id="PF06280"/>
    </source>
</evidence>
<organism evidence="10 11">
    <name type="scientific">Verticillium longisporum</name>
    <name type="common">Verticillium dahliae var. longisporum</name>
    <dbReference type="NCBI Taxonomy" id="100787"/>
    <lineage>
        <taxon>Eukaryota</taxon>
        <taxon>Fungi</taxon>
        <taxon>Dikarya</taxon>
        <taxon>Ascomycota</taxon>
        <taxon>Pezizomycotina</taxon>
        <taxon>Sordariomycetes</taxon>
        <taxon>Hypocreomycetidae</taxon>
        <taxon>Glomerellales</taxon>
        <taxon>Plectosphaerellaceae</taxon>
        <taxon>Verticillium</taxon>
    </lineage>
</organism>
<reference evidence="11" key="1">
    <citation type="submission" date="2015-05" db="EMBL/GenBank/DDBJ databases">
        <authorList>
            <person name="Fogelqvist Johan"/>
        </authorList>
    </citation>
    <scope>NUCLEOTIDE SEQUENCE [LARGE SCALE GENOMIC DNA]</scope>
</reference>
<evidence type="ECO:0000256" key="7">
    <source>
        <dbReference type="SAM" id="MobiDB-lite"/>
    </source>
</evidence>
<dbReference type="SUPFAM" id="SSF52743">
    <property type="entry name" value="Subtilisin-like"/>
    <property type="match status" value="1"/>
</dbReference>
<name>A0A0G4N9M9_VERLO</name>
<dbReference type="Proteomes" id="UP000045706">
    <property type="component" value="Unassembled WGS sequence"/>
</dbReference>
<dbReference type="PROSITE" id="PS00136">
    <property type="entry name" value="SUBTILASE_ASP"/>
    <property type="match status" value="1"/>
</dbReference>
<keyword evidence="4" id="KW-0378">Hydrolase</keyword>
<evidence type="ECO:0000256" key="1">
    <source>
        <dbReference type="ARBA" id="ARBA00011073"/>
    </source>
</evidence>
<feature type="compositionally biased region" description="Low complexity" evidence="7">
    <location>
        <begin position="13"/>
        <end position="25"/>
    </location>
</feature>
<dbReference type="PANTHER" id="PTHR43806:SF66">
    <property type="entry name" value="SERIN ENDOPEPTIDASE"/>
    <property type="match status" value="1"/>
</dbReference>
<dbReference type="InterPro" id="IPR010435">
    <property type="entry name" value="C5a/SBT2-like_Fn3"/>
</dbReference>
<dbReference type="GO" id="GO:0004252">
    <property type="term" value="F:serine-type endopeptidase activity"/>
    <property type="evidence" value="ECO:0007669"/>
    <property type="project" value="InterPro"/>
</dbReference>
<feature type="non-terminal residue" evidence="10">
    <location>
        <position position="1"/>
    </location>
</feature>
<dbReference type="PANTHER" id="PTHR43806">
    <property type="entry name" value="PEPTIDASE S8"/>
    <property type="match status" value="1"/>
</dbReference>
<dbReference type="InterPro" id="IPR023827">
    <property type="entry name" value="Peptidase_S8_Asp-AS"/>
</dbReference>